<evidence type="ECO:0000256" key="7">
    <source>
        <dbReference type="SAM" id="Phobius"/>
    </source>
</evidence>
<sequence length="317" mass="36396">MRGDLKEMTGVMSNVVPIILLILFGYIIRIKGLLKTETMIGIKKLVLDISLPAILFSTFLNMNFEKGYFLIILISFAMLCVFFLIGFFINKFKPLYHPMNPFVSSAFCFGLLGIPLFGTVFGSENLGKISILGVGNELFCWLVYYNTLELRFNDKKFSIHILKELFKSPLLISIFVGMIFNILGFAELFRTNVLLIGFYSTIQYIANLGTPLILLIIGFTLRFNKEYTKKSIKFVTIRMIVILVVGYLIKFLIMDKLIVEDRIFNYAYFTFLILPLPFSLPIFSGKHCPEYEELINNTVILSTMLCILIFIIFILLI</sequence>
<name>A0A133MWC7_CLOPF</name>
<dbReference type="Pfam" id="PF03547">
    <property type="entry name" value="Mem_trans"/>
    <property type="match status" value="1"/>
</dbReference>
<dbReference type="PANTHER" id="PTHR36838">
    <property type="entry name" value="AUXIN EFFLUX CARRIER FAMILY PROTEIN"/>
    <property type="match status" value="1"/>
</dbReference>
<proteinExistence type="predicted"/>
<evidence type="ECO:0000313" key="9">
    <source>
        <dbReference type="Proteomes" id="UP000070646"/>
    </source>
</evidence>
<dbReference type="Proteomes" id="UP000070646">
    <property type="component" value="Unassembled WGS sequence"/>
</dbReference>
<comment type="subcellular location">
    <subcellularLocation>
        <location evidence="1">Membrane</location>
        <topology evidence="1">Multi-pass membrane protein</topology>
    </subcellularLocation>
</comment>
<feature type="transmembrane region" description="Helical" evidence="7">
    <location>
        <begin position="201"/>
        <end position="223"/>
    </location>
</feature>
<dbReference type="GO" id="GO:0016020">
    <property type="term" value="C:membrane"/>
    <property type="evidence" value="ECO:0007669"/>
    <property type="project" value="UniProtKB-SubCell"/>
</dbReference>
<dbReference type="PANTHER" id="PTHR36838:SF3">
    <property type="entry name" value="TRANSPORTER AUXIN EFFLUX CARRIER EC FAMILY"/>
    <property type="match status" value="1"/>
</dbReference>
<keyword evidence="2" id="KW-0813">Transport</keyword>
<dbReference type="InterPro" id="IPR004776">
    <property type="entry name" value="Mem_transp_PIN-like"/>
</dbReference>
<feature type="transmembrane region" description="Helical" evidence="7">
    <location>
        <begin position="45"/>
        <end position="62"/>
    </location>
</feature>
<keyword evidence="6 7" id="KW-0472">Membrane</keyword>
<feature type="transmembrane region" description="Helical" evidence="7">
    <location>
        <begin position="169"/>
        <end position="189"/>
    </location>
</feature>
<evidence type="ECO:0000256" key="6">
    <source>
        <dbReference type="ARBA" id="ARBA00023136"/>
    </source>
</evidence>
<comment type="caution">
    <text evidence="8">The sequence shown here is derived from an EMBL/GenBank/DDBJ whole genome shotgun (WGS) entry which is preliminary data.</text>
</comment>
<organism evidence="8 9">
    <name type="scientific">Clostridium perfringens</name>
    <dbReference type="NCBI Taxonomy" id="1502"/>
    <lineage>
        <taxon>Bacteria</taxon>
        <taxon>Bacillati</taxon>
        <taxon>Bacillota</taxon>
        <taxon>Clostridia</taxon>
        <taxon>Eubacteriales</taxon>
        <taxon>Clostridiaceae</taxon>
        <taxon>Clostridium</taxon>
    </lineage>
</organism>
<feature type="transmembrane region" description="Helical" evidence="7">
    <location>
        <begin position="68"/>
        <end position="90"/>
    </location>
</feature>
<evidence type="ECO:0000313" key="8">
    <source>
        <dbReference type="EMBL" id="KXA08354.1"/>
    </source>
</evidence>
<evidence type="ECO:0000256" key="2">
    <source>
        <dbReference type="ARBA" id="ARBA00022448"/>
    </source>
</evidence>
<keyword evidence="3" id="KW-1003">Cell membrane</keyword>
<feature type="transmembrane region" description="Helical" evidence="7">
    <location>
        <begin position="12"/>
        <end position="33"/>
    </location>
</feature>
<accession>A0A133MWC7</accession>
<feature type="transmembrane region" description="Helical" evidence="7">
    <location>
        <begin position="235"/>
        <end position="254"/>
    </location>
</feature>
<feature type="transmembrane region" description="Helical" evidence="7">
    <location>
        <begin position="129"/>
        <end position="148"/>
    </location>
</feature>
<dbReference type="GO" id="GO:0055085">
    <property type="term" value="P:transmembrane transport"/>
    <property type="evidence" value="ECO:0007669"/>
    <property type="project" value="InterPro"/>
</dbReference>
<evidence type="ECO:0000256" key="1">
    <source>
        <dbReference type="ARBA" id="ARBA00004141"/>
    </source>
</evidence>
<evidence type="ECO:0000256" key="5">
    <source>
        <dbReference type="ARBA" id="ARBA00022989"/>
    </source>
</evidence>
<reference evidence="8 9" key="1">
    <citation type="submission" date="2016-01" db="EMBL/GenBank/DDBJ databases">
        <authorList>
            <person name="Oliw E.H."/>
        </authorList>
    </citation>
    <scope>NUCLEOTIDE SEQUENCE [LARGE SCALE GENOMIC DNA]</scope>
    <source>
        <strain evidence="8 9">MJR7757A</strain>
    </source>
</reference>
<feature type="transmembrane region" description="Helical" evidence="7">
    <location>
        <begin position="102"/>
        <end position="123"/>
    </location>
</feature>
<dbReference type="PATRIC" id="fig|1502.174.peg.2489"/>
<feature type="transmembrane region" description="Helical" evidence="7">
    <location>
        <begin position="266"/>
        <end position="283"/>
    </location>
</feature>
<dbReference type="AlphaFoldDB" id="A0A133MWC7"/>
<keyword evidence="4 7" id="KW-0812">Transmembrane</keyword>
<evidence type="ECO:0000256" key="4">
    <source>
        <dbReference type="ARBA" id="ARBA00022692"/>
    </source>
</evidence>
<dbReference type="EMBL" id="LRPU01000142">
    <property type="protein sequence ID" value="KXA08354.1"/>
    <property type="molecule type" value="Genomic_DNA"/>
</dbReference>
<keyword evidence="5 7" id="KW-1133">Transmembrane helix</keyword>
<feature type="transmembrane region" description="Helical" evidence="7">
    <location>
        <begin position="295"/>
        <end position="316"/>
    </location>
</feature>
<evidence type="ECO:0000256" key="3">
    <source>
        <dbReference type="ARBA" id="ARBA00022475"/>
    </source>
</evidence>
<protein>
    <submittedName>
        <fullName evidence="8">Transporter, auxin efflux carrier family protein</fullName>
    </submittedName>
</protein>
<gene>
    <name evidence="8" type="ORF">HMPREF3222_02473</name>
</gene>